<protein>
    <submittedName>
        <fullName evidence="1">Uncharacterized protein</fullName>
    </submittedName>
</protein>
<evidence type="ECO:0000313" key="2">
    <source>
        <dbReference type="Proteomes" id="UP000008063"/>
    </source>
</evidence>
<dbReference type="AlphaFoldDB" id="F8PY21"/>
<organism evidence="2">
    <name type="scientific">Serpula lacrymans var. lacrymans (strain S7.3)</name>
    <name type="common">Dry rot fungus</name>
    <dbReference type="NCBI Taxonomy" id="936435"/>
    <lineage>
        <taxon>Eukaryota</taxon>
        <taxon>Fungi</taxon>
        <taxon>Dikarya</taxon>
        <taxon>Basidiomycota</taxon>
        <taxon>Agaricomycotina</taxon>
        <taxon>Agaricomycetes</taxon>
        <taxon>Agaricomycetidae</taxon>
        <taxon>Boletales</taxon>
        <taxon>Coniophorineae</taxon>
        <taxon>Serpulaceae</taxon>
        <taxon>Serpula</taxon>
    </lineage>
</organism>
<reference evidence="2" key="1">
    <citation type="journal article" date="2011" name="Science">
        <title>The plant cell wall-decomposing machinery underlies the functional diversity of forest fungi.</title>
        <authorList>
            <person name="Eastwood D.C."/>
            <person name="Floudas D."/>
            <person name="Binder M."/>
            <person name="Majcherczyk A."/>
            <person name="Schneider P."/>
            <person name="Aerts A."/>
            <person name="Asiegbu F.O."/>
            <person name="Baker S.E."/>
            <person name="Barry K."/>
            <person name="Bendiksby M."/>
            <person name="Blumentritt M."/>
            <person name="Coutinho P.M."/>
            <person name="Cullen D."/>
            <person name="de Vries R.P."/>
            <person name="Gathman A."/>
            <person name="Goodell B."/>
            <person name="Henrissat B."/>
            <person name="Ihrmark K."/>
            <person name="Kauserud H."/>
            <person name="Kohler A."/>
            <person name="LaButti K."/>
            <person name="Lapidus A."/>
            <person name="Lavin J.L."/>
            <person name="Lee Y.-H."/>
            <person name="Lindquist E."/>
            <person name="Lilly W."/>
            <person name="Lucas S."/>
            <person name="Morin E."/>
            <person name="Murat C."/>
            <person name="Oguiza J.A."/>
            <person name="Park J."/>
            <person name="Pisabarro A.G."/>
            <person name="Riley R."/>
            <person name="Rosling A."/>
            <person name="Salamov A."/>
            <person name="Schmidt O."/>
            <person name="Schmutz J."/>
            <person name="Skrede I."/>
            <person name="Stenlid J."/>
            <person name="Wiebenga A."/>
            <person name="Xie X."/>
            <person name="Kuees U."/>
            <person name="Hibbett D.S."/>
            <person name="Hoffmeister D."/>
            <person name="Hoegberg N."/>
            <person name="Martin F."/>
            <person name="Grigoriev I.V."/>
            <person name="Watkinson S.C."/>
        </authorList>
    </citation>
    <scope>NUCLEOTIDE SEQUENCE [LARGE SCALE GENOMIC DNA]</scope>
    <source>
        <strain evidence="2">strain S7.3</strain>
    </source>
</reference>
<keyword evidence="2" id="KW-1185">Reference proteome</keyword>
<dbReference type="EMBL" id="GL945480">
    <property type="protein sequence ID" value="EGN98784.1"/>
    <property type="molecule type" value="Genomic_DNA"/>
</dbReference>
<accession>F8PY21</accession>
<sequence length="58" mass="6838">MINKTKSNSSVCMWGGTPRRRDLLPMRKQCPVTRELEPEEEVRTAPMRRRNFRFGLAC</sequence>
<dbReference type="HOGENOM" id="CLU_2980515_0_0_1"/>
<name>F8PY21_SERL3</name>
<dbReference type="InParanoid" id="F8PY21"/>
<dbReference type="Proteomes" id="UP000008063">
    <property type="component" value="Unassembled WGS sequence"/>
</dbReference>
<gene>
    <name evidence="1" type="ORF">SERLA73DRAFT_181423</name>
</gene>
<proteinExistence type="predicted"/>
<evidence type="ECO:0000313" key="1">
    <source>
        <dbReference type="EMBL" id="EGN98784.1"/>
    </source>
</evidence>